<dbReference type="SUPFAM" id="SSF53474">
    <property type="entry name" value="alpha/beta-Hydrolases"/>
    <property type="match status" value="1"/>
</dbReference>
<evidence type="ECO:0000313" key="5">
    <source>
        <dbReference type="Proteomes" id="UP001150830"/>
    </source>
</evidence>
<dbReference type="Gene3D" id="3.40.50.1820">
    <property type="entry name" value="alpha/beta hydrolase"/>
    <property type="match status" value="1"/>
</dbReference>
<dbReference type="PANTHER" id="PTHR48081">
    <property type="entry name" value="AB HYDROLASE SUPERFAMILY PROTEIN C4A8.06C"/>
    <property type="match status" value="1"/>
</dbReference>
<evidence type="ECO:0000256" key="2">
    <source>
        <dbReference type="SAM" id="SignalP"/>
    </source>
</evidence>
<dbReference type="Proteomes" id="UP001150830">
    <property type="component" value="Unassembled WGS sequence"/>
</dbReference>
<feature type="signal peptide" evidence="2">
    <location>
        <begin position="1"/>
        <end position="23"/>
    </location>
</feature>
<name>A0A9X3IT07_9GAMM</name>
<evidence type="ECO:0000259" key="3">
    <source>
        <dbReference type="Pfam" id="PF20434"/>
    </source>
</evidence>
<dbReference type="Pfam" id="PF20434">
    <property type="entry name" value="BD-FAE"/>
    <property type="match status" value="1"/>
</dbReference>
<feature type="domain" description="BD-FAE-like" evidence="3">
    <location>
        <begin position="61"/>
        <end position="274"/>
    </location>
</feature>
<dbReference type="AlphaFoldDB" id="A0A9X3IT07"/>
<protein>
    <submittedName>
        <fullName evidence="4">Alpha/beta hydrolase</fullName>
    </submittedName>
</protein>
<evidence type="ECO:0000256" key="1">
    <source>
        <dbReference type="ARBA" id="ARBA00022801"/>
    </source>
</evidence>
<dbReference type="InterPro" id="IPR050300">
    <property type="entry name" value="GDXG_lipolytic_enzyme"/>
</dbReference>
<feature type="chain" id="PRO_5040792431" evidence="2">
    <location>
        <begin position="24"/>
        <end position="315"/>
    </location>
</feature>
<gene>
    <name evidence="4" type="ORF">OUO13_05860</name>
</gene>
<dbReference type="RefSeq" id="WP_283172922.1">
    <property type="nucleotide sequence ID" value="NZ_JAPNOA010000019.1"/>
</dbReference>
<dbReference type="InterPro" id="IPR029058">
    <property type="entry name" value="AB_hydrolase_fold"/>
</dbReference>
<keyword evidence="2" id="KW-0732">Signal</keyword>
<proteinExistence type="predicted"/>
<sequence>MKRILTSLLVAGLGLTAHSQLMAAAPTTADLPPMVSLASAGLTPKFADQVYGEKSAAQRFDVYLPSTGDNPYPMVMFIHGGGFRMGDKTMVSPAIVKGLLDAGYAVISTNYRLSTEATFPAAPQDIGLAIEFLRNNADQYDVNPDQLIVMGESAGANLAALSGTAAANGVLRGALLDRDADIRPQGIIALYPPVDFQQLDSLMQEQGCENPNHNAADSFESLYLGGAITSKTAEAEAANPVSHIDSRTPPFMIQNGNKDCQIGNAQASLLVNALKGRLVPVSYTQLDGAGHGGPEFETSANIEAITEWMRKTLGN</sequence>
<comment type="caution">
    <text evidence="4">The sequence shown here is derived from an EMBL/GenBank/DDBJ whole genome shotgun (WGS) entry which is preliminary data.</text>
</comment>
<dbReference type="EMBL" id="JAPNOA010000019">
    <property type="protein sequence ID" value="MCY0964703.1"/>
    <property type="molecule type" value="Genomic_DNA"/>
</dbReference>
<reference evidence="4" key="1">
    <citation type="submission" date="2022-11" db="EMBL/GenBank/DDBJ databases">
        <title>Parathalassolutuus dongxingensis gen. nov., sp. nov., a novel member of family Oceanospirillaceae isolated from a coastal shrimp pond in Guangxi, China.</title>
        <authorList>
            <person name="Chen H."/>
        </authorList>
    </citation>
    <scope>NUCLEOTIDE SEQUENCE</scope>
    <source>
        <strain evidence="4">G-43</strain>
    </source>
</reference>
<evidence type="ECO:0000313" key="4">
    <source>
        <dbReference type="EMBL" id="MCY0964703.1"/>
    </source>
</evidence>
<dbReference type="PANTHER" id="PTHR48081:SF13">
    <property type="entry name" value="ALPHA_BETA HYDROLASE"/>
    <property type="match status" value="1"/>
</dbReference>
<dbReference type="InterPro" id="IPR049492">
    <property type="entry name" value="BD-FAE-like_dom"/>
</dbReference>
<keyword evidence="5" id="KW-1185">Reference proteome</keyword>
<accession>A0A9X3IT07</accession>
<organism evidence="4 5">
    <name type="scientific">Parathalassolituus penaei</name>
    <dbReference type="NCBI Taxonomy" id="2997323"/>
    <lineage>
        <taxon>Bacteria</taxon>
        <taxon>Pseudomonadati</taxon>
        <taxon>Pseudomonadota</taxon>
        <taxon>Gammaproteobacteria</taxon>
        <taxon>Oceanospirillales</taxon>
        <taxon>Oceanospirillaceae</taxon>
        <taxon>Parathalassolituus</taxon>
    </lineage>
</organism>
<keyword evidence="1 4" id="KW-0378">Hydrolase</keyword>
<dbReference type="GO" id="GO:0016787">
    <property type="term" value="F:hydrolase activity"/>
    <property type="evidence" value="ECO:0007669"/>
    <property type="project" value="UniProtKB-KW"/>
</dbReference>